<reference evidence="3 4" key="1">
    <citation type="journal article" date="2006" name="Nature">
        <title>Insights from the genome of the biotrophic fungal plant pathogen Ustilago maydis.</title>
        <authorList>
            <person name="Kamper J."/>
            <person name="Kahmann R."/>
            <person name="Bolker M."/>
            <person name="Ma L.J."/>
            <person name="Brefort T."/>
            <person name="Saville B.J."/>
            <person name="Banuett F."/>
            <person name="Kronstad J.W."/>
            <person name="Gold S.E."/>
            <person name="Muller O."/>
            <person name="Perlin M.H."/>
            <person name="Wosten H.A."/>
            <person name="de Vries R."/>
            <person name="Ruiz-Herrera J."/>
            <person name="Reynaga-Pena C.G."/>
            <person name="Snetselaar K."/>
            <person name="McCann M."/>
            <person name="Perez-Martin J."/>
            <person name="Feldbrugge M."/>
            <person name="Basse C.W."/>
            <person name="Steinberg G."/>
            <person name="Ibeas J.I."/>
            <person name="Holloman W."/>
            <person name="Guzman P."/>
            <person name="Farman M."/>
            <person name="Stajich J.E."/>
            <person name="Sentandreu R."/>
            <person name="Gonzalez-Prieto J.M."/>
            <person name="Kennell J.C."/>
            <person name="Molina L."/>
            <person name="Schirawski J."/>
            <person name="Mendoza-Mendoza A."/>
            <person name="Greilinger D."/>
            <person name="Munch K."/>
            <person name="Rossel N."/>
            <person name="Scherer M."/>
            <person name="Vranes M."/>
            <person name="Ladendorf O."/>
            <person name="Vincon V."/>
            <person name="Fuchs U."/>
            <person name="Sandrock B."/>
            <person name="Meng S."/>
            <person name="Ho E.C."/>
            <person name="Cahill M.J."/>
            <person name="Boyce K.J."/>
            <person name="Klose J."/>
            <person name="Klosterman S.J."/>
            <person name="Deelstra H.J."/>
            <person name="Ortiz-Castellanos L."/>
            <person name="Li W."/>
            <person name="Sanchez-Alonso P."/>
            <person name="Schreier P.H."/>
            <person name="Hauser-Hahn I."/>
            <person name="Vaupel M."/>
            <person name="Koopmann E."/>
            <person name="Friedrich G."/>
            <person name="Voss H."/>
            <person name="Schluter T."/>
            <person name="Margolis J."/>
            <person name="Platt D."/>
            <person name="Swimmer C."/>
            <person name="Gnirke A."/>
            <person name="Chen F."/>
            <person name="Vysotskaia V."/>
            <person name="Mannhaupt G."/>
            <person name="Guldener U."/>
            <person name="Munsterkotter M."/>
            <person name="Haase D."/>
            <person name="Oesterheld M."/>
            <person name="Mewes H.W."/>
            <person name="Mauceli E.W."/>
            <person name="DeCaprio D."/>
            <person name="Wade C.M."/>
            <person name="Butler J."/>
            <person name="Young S."/>
            <person name="Jaffe D.B."/>
            <person name="Calvo S."/>
            <person name="Nusbaum C."/>
            <person name="Galagan J."/>
            <person name="Birren B.W."/>
        </authorList>
    </citation>
    <scope>NUCLEOTIDE SEQUENCE [LARGE SCALE GENOMIC DNA]</scope>
    <source>
        <strain evidence="4">DSM 14603 / FGSC 9021 / UM521</strain>
    </source>
</reference>
<dbReference type="GO" id="GO:0019888">
    <property type="term" value="F:protein phosphatase regulator activity"/>
    <property type="evidence" value="ECO:0000318"/>
    <property type="project" value="GO_Central"/>
</dbReference>
<dbReference type="InParanoid" id="A0A0D1E9M0"/>
<feature type="compositionally biased region" description="Polar residues" evidence="2">
    <location>
        <begin position="181"/>
        <end position="190"/>
    </location>
</feature>
<accession>A0A0D1E9M0</accession>
<organism evidence="3 4">
    <name type="scientific">Mycosarcoma maydis</name>
    <name type="common">Corn smut fungus</name>
    <name type="synonym">Ustilago maydis</name>
    <dbReference type="NCBI Taxonomy" id="5270"/>
    <lineage>
        <taxon>Eukaryota</taxon>
        <taxon>Fungi</taxon>
        <taxon>Dikarya</taxon>
        <taxon>Basidiomycota</taxon>
        <taxon>Ustilaginomycotina</taxon>
        <taxon>Ustilaginomycetes</taxon>
        <taxon>Ustilaginales</taxon>
        <taxon>Ustilaginaceae</taxon>
        <taxon>Mycosarcoma</taxon>
    </lineage>
</organism>
<dbReference type="Proteomes" id="UP000000561">
    <property type="component" value="Chromosome 1"/>
</dbReference>
<proteinExistence type="inferred from homology"/>
<evidence type="ECO:0000313" key="4">
    <source>
        <dbReference type="Proteomes" id="UP000000561"/>
    </source>
</evidence>
<dbReference type="AlphaFoldDB" id="A0A0D1E9M0"/>
<dbReference type="GO" id="GO:0005737">
    <property type="term" value="C:cytoplasm"/>
    <property type="evidence" value="ECO:0000318"/>
    <property type="project" value="GO_Central"/>
</dbReference>
<sequence>MTSDTLHDLAATFQWSPSYLAQLQHIADTDDFIHEDDVHHQQQLSSSSSAAGASSSPPATQHPGAYDWPVLKDAIKYRIRSCLQESFGSDREMVLHPATKLMPYMEPGEELEVTWQKADCGMLCEKQNEKEEDKAEGLAMPSASVAQGETNGASASATEKEAAVMDTEVVDAAEKAADETQNVTSDSGSPVASAAAQDGDASSPSSDTAVYTYRQNSSSSDPTLTHPPFVHRADITNFYPPKRPLPTAPSTTIQPLSPMAIATHIRTLFSMLDDFDVQPPFTIQRLCELVVAPTAHYNSALKWISALKRCLSVTATRDAFPISPVQAAVELVPNGTHSGENVVADISELEMDRIDGLPPSSASGGVRSRSSSVGSNASVAEPLFSPIPFIVRDENGQTTSSGDGGTAAAGQQRETDAMASDLQGVDRRVLMDQTPDMELGGADRTQIGDRLPNEIVDVGPARNARVADGANATVKPQEHEAQQDAVMPECSDDPMQHTATTDAVTAAVQASSCSTATPVSASAATCEPLGVPDGQVDEIDNPTFTLNPLTSTTNAAPSASVATSTTPSSQPVSGSQDVQDDQDTPRSTKRRKSVASVHDDARA</sequence>
<feature type="region of interest" description="Disordered" evidence="2">
    <location>
        <begin position="37"/>
        <end position="65"/>
    </location>
</feature>
<dbReference type="VEuPathDB" id="FungiDB:UMAG_00447"/>
<name>A0A0D1E9M0_MYCMD</name>
<feature type="region of interest" description="Disordered" evidence="2">
    <location>
        <begin position="358"/>
        <end position="377"/>
    </location>
</feature>
<feature type="compositionally biased region" description="Low complexity" evidence="2">
    <location>
        <begin position="45"/>
        <end position="59"/>
    </location>
</feature>
<dbReference type="PANTHER" id="PTHR16487">
    <property type="entry name" value="PPP4R2-RELATED PROTEIN"/>
    <property type="match status" value="1"/>
</dbReference>
<dbReference type="GeneID" id="23561747"/>
<dbReference type="STRING" id="237631.A0A0D1E9M0"/>
<dbReference type="GO" id="GO:0030289">
    <property type="term" value="C:protein phosphatase 4 complex"/>
    <property type="evidence" value="ECO:0000318"/>
    <property type="project" value="GO_Central"/>
</dbReference>
<evidence type="ECO:0000256" key="2">
    <source>
        <dbReference type="SAM" id="MobiDB-lite"/>
    </source>
</evidence>
<feature type="compositionally biased region" description="Polar residues" evidence="2">
    <location>
        <begin position="144"/>
        <end position="157"/>
    </location>
</feature>
<feature type="compositionally biased region" description="Low complexity" evidence="2">
    <location>
        <begin position="360"/>
        <end position="377"/>
    </location>
</feature>
<dbReference type="OMA" id="FVHRADI"/>
<dbReference type="PANTHER" id="PTHR16487:SF0">
    <property type="entry name" value="PROTEIN PHOSPHATASE 4 REGULATORY SUBUNIT 2-RELATED"/>
    <property type="match status" value="1"/>
</dbReference>
<keyword evidence="4" id="KW-1185">Reference proteome</keyword>
<dbReference type="RefSeq" id="XP_011386314.1">
    <property type="nucleotide sequence ID" value="XM_011388012.1"/>
</dbReference>
<feature type="compositionally biased region" description="Low complexity" evidence="2">
    <location>
        <begin position="548"/>
        <end position="577"/>
    </location>
</feature>
<dbReference type="EMBL" id="CM003140">
    <property type="protein sequence ID" value="KIS72026.1"/>
    <property type="molecule type" value="Genomic_DNA"/>
</dbReference>
<gene>
    <name evidence="3" type="ORF">UMAG_00447</name>
</gene>
<feature type="region of interest" description="Disordered" evidence="2">
    <location>
        <begin position="394"/>
        <end position="418"/>
    </location>
</feature>
<dbReference type="InterPro" id="IPR015267">
    <property type="entry name" value="PPP4R2"/>
</dbReference>
<dbReference type="OrthoDB" id="341898at2759"/>
<protein>
    <submittedName>
        <fullName evidence="3">Uncharacterized protein</fullName>
    </submittedName>
</protein>
<dbReference type="GO" id="GO:0005634">
    <property type="term" value="C:nucleus"/>
    <property type="evidence" value="ECO:0000318"/>
    <property type="project" value="GO_Central"/>
</dbReference>
<feature type="region of interest" description="Disordered" evidence="2">
    <location>
        <begin position="131"/>
        <end position="208"/>
    </location>
</feature>
<evidence type="ECO:0000313" key="3">
    <source>
        <dbReference type="EMBL" id="KIS72026.1"/>
    </source>
</evidence>
<feature type="compositionally biased region" description="Low complexity" evidence="2">
    <location>
        <begin position="192"/>
        <end position="207"/>
    </location>
</feature>
<dbReference type="KEGG" id="uma:UMAG_00447"/>
<dbReference type="Pfam" id="PF09184">
    <property type="entry name" value="PPP4R2"/>
    <property type="match status" value="1"/>
</dbReference>
<dbReference type="eggNOG" id="ENOG502SBSZ">
    <property type="taxonomic scope" value="Eukaryota"/>
</dbReference>
<evidence type="ECO:0000256" key="1">
    <source>
        <dbReference type="ARBA" id="ARBA00009207"/>
    </source>
</evidence>
<comment type="similarity">
    <text evidence="1">Belongs to the PPP4R2 family.</text>
</comment>
<feature type="region of interest" description="Disordered" evidence="2">
    <location>
        <begin position="532"/>
        <end position="603"/>
    </location>
</feature>